<protein>
    <submittedName>
        <fullName evidence="2">Uncharacterized protein</fullName>
    </submittedName>
</protein>
<proteinExistence type="predicted"/>
<sequence>MDTSPCIEEAVRSAMAFFSSANLEISELDFQSDDRENDYVTESVNLEGDSKSENMITSSRCNTELLENTIEDANNRKKTMTLTMDSVISLIKEVEHREKLAEEAVEKAGRSSMDIFAKLVQVKQARISADETNQKLAKEVYTERDALADEVDVLQISVADLLTMGDSSVGVLDEIRRTLEIRLISALSKKEEAEKVDLNIEASARKALAYEERQMEKVVQESLRLKREAVENSKMREFLTQHVLEVDMLREEITCKCRDVDQLKVKLDQVVVQGDILPSIKHLANSRAKHLASQNQGSKCWGLKLLACCCSVLVATYESKPPYRLITVNKANVMIDKNAFNLEMDNPEDDSTFNNMNTSSAQIYGTQLLDTSIEDVRNQKKTMVLKIDSVTSLMKEVEYQETAAEQTKMEAAQIHSDIMLKVYEVLDMQQHVNNKNDMLSREACVQKKLLSTKMEALQLHVTSLLDKGSRSLELLDEMSRSLDTRLTSAMMEKKLANKRKKGKEAFARAALAYEESHMEKMKEESKRLKQEAVEISKLQEFLIDRGHLVTILHEEISNKCRDVKRLKEELDQVVLPAGKMSFNRKSPISASLSSSLVSPIIPCQPEPGPADSEVLFRKSSGLGIADFIDDHVQSANYKKLKSVIGFSEADIKNLHEVVDVTRSIEKVKTKGELYGYQMKINGKPCAQMFTKRIKKVKIKGKLHEYQRFAKSIKKVRIKGKQHGSQRCAKSSKKSKIKDNQKGSQMCVMCIKKSKIKGKLKGSQMCVMCIEKLKIKGKRKGSQM</sequence>
<evidence type="ECO:0000313" key="2">
    <source>
        <dbReference type="EMBL" id="KAK9055790.1"/>
    </source>
</evidence>
<organism evidence="2 3">
    <name type="scientific">Deinandra increscens subsp. villosa</name>
    <dbReference type="NCBI Taxonomy" id="3103831"/>
    <lineage>
        <taxon>Eukaryota</taxon>
        <taxon>Viridiplantae</taxon>
        <taxon>Streptophyta</taxon>
        <taxon>Embryophyta</taxon>
        <taxon>Tracheophyta</taxon>
        <taxon>Spermatophyta</taxon>
        <taxon>Magnoliopsida</taxon>
        <taxon>eudicotyledons</taxon>
        <taxon>Gunneridae</taxon>
        <taxon>Pentapetalae</taxon>
        <taxon>asterids</taxon>
        <taxon>campanulids</taxon>
        <taxon>Asterales</taxon>
        <taxon>Asteraceae</taxon>
        <taxon>Asteroideae</taxon>
        <taxon>Heliantheae alliance</taxon>
        <taxon>Madieae</taxon>
        <taxon>Madiinae</taxon>
        <taxon>Deinandra</taxon>
    </lineage>
</organism>
<dbReference type="PANTHER" id="PTHR48459">
    <property type="entry name" value="CUE DOMAIN-CONTAINING PROTEIN"/>
    <property type="match status" value="1"/>
</dbReference>
<keyword evidence="1" id="KW-0175">Coiled coil</keyword>
<dbReference type="EMBL" id="JBCNJP010000025">
    <property type="protein sequence ID" value="KAK9055790.1"/>
    <property type="molecule type" value="Genomic_DNA"/>
</dbReference>
<name>A0AAP0CKN7_9ASTR</name>
<comment type="caution">
    <text evidence="2">The sequence shown here is derived from an EMBL/GenBank/DDBJ whole genome shotgun (WGS) entry which is preliminary data.</text>
</comment>
<dbReference type="PANTHER" id="PTHR48459:SF1">
    <property type="entry name" value="CUE DOMAIN-CONTAINING PROTEIN"/>
    <property type="match status" value="1"/>
</dbReference>
<dbReference type="Proteomes" id="UP001408789">
    <property type="component" value="Unassembled WGS sequence"/>
</dbReference>
<accession>A0AAP0CKN7</accession>
<evidence type="ECO:0000256" key="1">
    <source>
        <dbReference type="SAM" id="Coils"/>
    </source>
</evidence>
<evidence type="ECO:0000313" key="3">
    <source>
        <dbReference type="Proteomes" id="UP001408789"/>
    </source>
</evidence>
<gene>
    <name evidence="2" type="ORF">SSX86_026875</name>
</gene>
<dbReference type="AlphaFoldDB" id="A0AAP0CKN7"/>
<feature type="coiled-coil region" evidence="1">
    <location>
        <begin position="511"/>
        <end position="538"/>
    </location>
</feature>
<keyword evidence="3" id="KW-1185">Reference proteome</keyword>
<reference evidence="2 3" key="1">
    <citation type="submission" date="2024-04" db="EMBL/GenBank/DDBJ databases">
        <title>The reference genome of an endangered Asteraceae, Deinandra increscens subsp. villosa, native to the Central Coast of California.</title>
        <authorList>
            <person name="Guilliams M."/>
            <person name="Hasenstab-Lehman K."/>
            <person name="Meyer R."/>
            <person name="Mcevoy S."/>
        </authorList>
    </citation>
    <scope>NUCLEOTIDE SEQUENCE [LARGE SCALE GENOMIC DNA]</scope>
    <source>
        <tissue evidence="2">Leaf</tissue>
    </source>
</reference>